<feature type="transmembrane region" description="Helical" evidence="1">
    <location>
        <begin position="12"/>
        <end position="36"/>
    </location>
</feature>
<dbReference type="InterPro" id="IPR018649">
    <property type="entry name" value="SHOCT"/>
</dbReference>
<evidence type="ECO:0000313" key="3">
    <source>
        <dbReference type="EMBL" id="MCC2029406.1"/>
    </source>
</evidence>
<protein>
    <submittedName>
        <fullName evidence="3">SHOCT domain-containing protein</fullName>
    </submittedName>
</protein>
<dbReference type="AlphaFoldDB" id="A0A9X1LPH6"/>
<evidence type="ECO:0000313" key="4">
    <source>
        <dbReference type="Proteomes" id="UP001139289"/>
    </source>
</evidence>
<reference evidence="3" key="1">
    <citation type="submission" date="2021-04" db="EMBL/GenBank/DDBJ databases">
        <title>Microbacterium tenobrionis sp. nov. and Microbacterium allomyrinae sp. nov., isolated from larvae of Tenobrio molitor and Allomyrina dichotoma, respectively.</title>
        <authorList>
            <person name="Lee S.D."/>
        </authorList>
    </citation>
    <scope>NUCLEOTIDE SEQUENCE</scope>
    <source>
        <strain evidence="3">YMB-B2</strain>
    </source>
</reference>
<keyword evidence="1" id="KW-0472">Membrane</keyword>
<gene>
    <name evidence="3" type="ORF">KEC56_07725</name>
</gene>
<accession>A0A9X1LPH6</accession>
<proteinExistence type="predicted"/>
<keyword evidence="4" id="KW-1185">Reference proteome</keyword>
<sequence length="112" mass="11792">MDDALFDAMPGSMGIAFAIFGVLFVAAVIFIIVAAVRNWKTAKEAGYDPLTMQTQATAQVLRSELLRPAGTPVAEVAPPSIEQRLAELDDLHARGVITDAEHAAARASALGT</sequence>
<keyword evidence="1" id="KW-1133">Transmembrane helix</keyword>
<dbReference type="RefSeq" id="WP_227530474.1">
    <property type="nucleotide sequence ID" value="NZ_JAGTTM010000002.1"/>
</dbReference>
<dbReference type="Pfam" id="PF09851">
    <property type="entry name" value="SHOCT"/>
    <property type="match status" value="1"/>
</dbReference>
<comment type="caution">
    <text evidence="3">The sequence shown here is derived from an EMBL/GenBank/DDBJ whole genome shotgun (WGS) entry which is preliminary data.</text>
</comment>
<evidence type="ECO:0000259" key="2">
    <source>
        <dbReference type="Pfam" id="PF09851"/>
    </source>
</evidence>
<dbReference type="EMBL" id="JAGTTM010000002">
    <property type="protein sequence ID" value="MCC2029406.1"/>
    <property type="molecule type" value="Genomic_DNA"/>
</dbReference>
<keyword evidence="1" id="KW-0812">Transmembrane</keyword>
<name>A0A9X1LPH6_9MICO</name>
<organism evidence="3 4">
    <name type="scientific">Microbacterium tenebrionis</name>
    <dbReference type="NCBI Taxonomy" id="2830665"/>
    <lineage>
        <taxon>Bacteria</taxon>
        <taxon>Bacillati</taxon>
        <taxon>Actinomycetota</taxon>
        <taxon>Actinomycetes</taxon>
        <taxon>Micrococcales</taxon>
        <taxon>Microbacteriaceae</taxon>
        <taxon>Microbacterium</taxon>
    </lineage>
</organism>
<feature type="domain" description="SHOCT" evidence="2">
    <location>
        <begin position="84"/>
        <end position="107"/>
    </location>
</feature>
<dbReference type="Proteomes" id="UP001139289">
    <property type="component" value="Unassembled WGS sequence"/>
</dbReference>
<evidence type="ECO:0000256" key="1">
    <source>
        <dbReference type="SAM" id="Phobius"/>
    </source>
</evidence>